<dbReference type="PANTHER" id="PTHR32125:SF4">
    <property type="entry name" value="2-C-METHYL-D-ERYTHRITOL 4-PHOSPHATE CYTIDYLYLTRANSFERASE, CHLOROPLASTIC"/>
    <property type="match status" value="1"/>
</dbReference>
<feature type="region of interest" description="Disordered" evidence="1">
    <location>
        <begin position="19"/>
        <end position="80"/>
    </location>
</feature>
<feature type="compositionally biased region" description="Basic residues" evidence="1">
    <location>
        <begin position="61"/>
        <end position="72"/>
    </location>
</feature>
<proteinExistence type="predicted"/>
<dbReference type="ExpressionAtlas" id="A0A1D6G7D2">
    <property type="expression patterns" value="baseline and differential"/>
</dbReference>
<feature type="compositionally biased region" description="Low complexity" evidence="1">
    <location>
        <begin position="47"/>
        <end position="60"/>
    </location>
</feature>
<evidence type="ECO:0000256" key="1">
    <source>
        <dbReference type="SAM" id="MobiDB-lite"/>
    </source>
</evidence>
<evidence type="ECO:0000313" key="2">
    <source>
        <dbReference type="EMBL" id="AQK99065.1"/>
    </source>
</evidence>
<dbReference type="AlphaFoldDB" id="A0A1D6G7D2"/>
<dbReference type="InterPro" id="IPR029044">
    <property type="entry name" value="Nucleotide-diphossugar_trans"/>
</dbReference>
<sequence>MLQSPPPFRPGVHPLSLLLCDHRHHQPPSPSLPSASRSQRSEPPRWSSASASVSTRASLLPRRHRLSRRPRCSRPPAAFGRGVAVKERSVSVILLSGGQGKRMGANMPKQYLPLLGLPIALYRFLSLS</sequence>
<dbReference type="Gene3D" id="3.90.550.10">
    <property type="entry name" value="Spore Coat Polysaccharide Biosynthesis Protein SpsA, Chain A"/>
    <property type="match status" value="1"/>
</dbReference>
<dbReference type="InterPro" id="IPR050088">
    <property type="entry name" value="IspD/TarI_cytidylyltransf_bact"/>
</dbReference>
<dbReference type="EMBL" id="CM000784">
    <property type="protein sequence ID" value="AQK99065.1"/>
    <property type="molecule type" value="Genomic_DNA"/>
</dbReference>
<reference evidence="2" key="1">
    <citation type="submission" date="2015-12" db="EMBL/GenBank/DDBJ databases">
        <title>Update maize B73 reference genome by single molecule sequencing technologies.</title>
        <authorList>
            <consortium name="Maize Genome Sequencing Project"/>
            <person name="Ware D."/>
        </authorList>
    </citation>
    <scope>NUCLEOTIDE SEQUENCE</scope>
    <source>
        <tissue evidence="2">Seedling</tissue>
    </source>
</reference>
<dbReference type="PANTHER" id="PTHR32125">
    <property type="entry name" value="2-C-METHYL-D-ERYTHRITOL 4-PHOSPHATE CYTIDYLYLTRANSFERASE, CHLOROPLASTIC"/>
    <property type="match status" value="1"/>
</dbReference>
<protein>
    <submittedName>
        <fullName evidence="2">Diphosphocytidyl methyl erythritol synthase2</fullName>
    </submittedName>
</protein>
<accession>A0A1D6G7D2</accession>
<name>A0A1D6G7D2_MAIZE</name>
<dbReference type="SUPFAM" id="SSF53448">
    <property type="entry name" value="Nucleotide-diphospho-sugar transferases"/>
    <property type="match status" value="1"/>
</dbReference>
<gene>
    <name evidence="2" type="ORF">ZEAMMB73_Zm00001d012197</name>
</gene>
<organism evidence="2">
    <name type="scientific">Zea mays</name>
    <name type="common">Maize</name>
    <dbReference type="NCBI Taxonomy" id="4577"/>
    <lineage>
        <taxon>Eukaryota</taxon>
        <taxon>Viridiplantae</taxon>
        <taxon>Streptophyta</taxon>
        <taxon>Embryophyta</taxon>
        <taxon>Tracheophyta</taxon>
        <taxon>Spermatophyta</taxon>
        <taxon>Magnoliopsida</taxon>
        <taxon>Liliopsida</taxon>
        <taxon>Poales</taxon>
        <taxon>Poaceae</taxon>
        <taxon>PACMAD clade</taxon>
        <taxon>Panicoideae</taxon>
        <taxon>Andropogonodae</taxon>
        <taxon>Andropogoneae</taxon>
        <taxon>Tripsacinae</taxon>
        <taxon>Zea</taxon>
    </lineage>
</organism>